<dbReference type="STRING" id="545619.SAMN04489860_0846"/>
<dbReference type="InterPro" id="IPR041484">
    <property type="entry name" value="TetR_C_25"/>
</dbReference>
<dbReference type="EMBL" id="LT629776">
    <property type="protein sequence ID" value="SDS12244.1"/>
    <property type="molecule type" value="Genomic_DNA"/>
</dbReference>
<dbReference type="AlphaFoldDB" id="A0A1H1PMC0"/>
<organism evidence="4 5">
    <name type="scientific">Paraoerskovia marina</name>
    <dbReference type="NCBI Taxonomy" id="545619"/>
    <lineage>
        <taxon>Bacteria</taxon>
        <taxon>Bacillati</taxon>
        <taxon>Actinomycetota</taxon>
        <taxon>Actinomycetes</taxon>
        <taxon>Micrococcales</taxon>
        <taxon>Cellulomonadaceae</taxon>
        <taxon>Paraoerskovia</taxon>
    </lineage>
</organism>
<gene>
    <name evidence="4" type="ORF">SAMN04489860_0846</name>
</gene>
<dbReference type="SUPFAM" id="SSF48498">
    <property type="entry name" value="Tetracyclin repressor-like, C-terminal domain"/>
    <property type="match status" value="1"/>
</dbReference>
<dbReference type="Proteomes" id="UP000185663">
    <property type="component" value="Chromosome I"/>
</dbReference>
<keyword evidence="5" id="KW-1185">Reference proteome</keyword>
<dbReference type="Pfam" id="PF17933">
    <property type="entry name" value="TetR_C_25"/>
    <property type="match status" value="1"/>
</dbReference>
<dbReference type="eggNOG" id="COG1309">
    <property type="taxonomic scope" value="Bacteria"/>
</dbReference>
<feature type="domain" description="HTH tetR-type" evidence="2">
    <location>
        <begin position="20"/>
        <end position="65"/>
    </location>
</feature>
<evidence type="ECO:0000313" key="4">
    <source>
        <dbReference type="EMBL" id="SDS12244.1"/>
    </source>
</evidence>
<reference evidence="4 5" key="1">
    <citation type="submission" date="2016-10" db="EMBL/GenBank/DDBJ databases">
        <authorList>
            <person name="de Groot N.N."/>
        </authorList>
    </citation>
    <scope>NUCLEOTIDE SEQUENCE [LARGE SCALE GENOMIC DNA]</scope>
    <source>
        <strain evidence="4 5">DSM 22126</strain>
    </source>
</reference>
<dbReference type="InterPro" id="IPR001647">
    <property type="entry name" value="HTH_TetR"/>
</dbReference>
<proteinExistence type="predicted"/>
<dbReference type="InterPro" id="IPR036271">
    <property type="entry name" value="Tet_transcr_reg_TetR-rel_C_sf"/>
</dbReference>
<dbReference type="OrthoDB" id="3403733at2"/>
<dbReference type="Gene3D" id="1.10.357.10">
    <property type="entry name" value="Tetracycline Repressor, domain 2"/>
    <property type="match status" value="1"/>
</dbReference>
<evidence type="ECO:0000259" key="3">
    <source>
        <dbReference type="Pfam" id="PF17933"/>
    </source>
</evidence>
<accession>A0A1H1PMC0</accession>
<protein>
    <submittedName>
        <fullName evidence="4">DNA-binding transcriptional regulator, AcrR family</fullName>
    </submittedName>
</protein>
<keyword evidence="1 4" id="KW-0238">DNA-binding</keyword>
<dbReference type="Pfam" id="PF00440">
    <property type="entry name" value="TetR_N"/>
    <property type="match status" value="1"/>
</dbReference>
<dbReference type="SUPFAM" id="SSF46689">
    <property type="entry name" value="Homeodomain-like"/>
    <property type="match status" value="1"/>
</dbReference>
<dbReference type="GO" id="GO:0003700">
    <property type="term" value="F:DNA-binding transcription factor activity"/>
    <property type="evidence" value="ECO:0007669"/>
    <property type="project" value="TreeGrafter"/>
</dbReference>
<evidence type="ECO:0000259" key="2">
    <source>
        <dbReference type="Pfam" id="PF00440"/>
    </source>
</evidence>
<dbReference type="PANTHER" id="PTHR30055:SF146">
    <property type="entry name" value="HTH-TYPE TRANSCRIPTIONAL DUAL REGULATOR CECR"/>
    <property type="match status" value="1"/>
</dbReference>
<dbReference type="GO" id="GO:0000976">
    <property type="term" value="F:transcription cis-regulatory region binding"/>
    <property type="evidence" value="ECO:0007669"/>
    <property type="project" value="TreeGrafter"/>
</dbReference>
<name>A0A1H1PMC0_9CELL</name>
<feature type="domain" description="TetR transcriptional regulator Rv1219c-like C-terminal" evidence="3">
    <location>
        <begin position="95"/>
        <end position="200"/>
    </location>
</feature>
<dbReference type="InterPro" id="IPR050109">
    <property type="entry name" value="HTH-type_TetR-like_transc_reg"/>
</dbReference>
<dbReference type="InterPro" id="IPR009057">
    <property type="entry name" value="Homeodomain-like_sf"/>
</dbReference>
<dbReference type="RefSeq" id="WP_029252820.1">
    <property type="nucleotide sequence ID" value="NZ_LT629776.1"/>
</dbReference>
<evidence type="ECO:0000256" key="1">
    <source>
        <dbReference type="ARBA" id="ARBA00023125"/>
    </source>
</evidence>
<sequence>MRSAGSSTPPPEDLTARARIRDAAIVRWGTDGFGTGLRAVAADAGVSAGLVIHHFGSKDGLRAACDEHVFEIVRTSKTESVGGTGDPLAQLASMDEYAPLLAYVVRTLQAGGPAARAFVERMIDDAAGYVRAGVAAGTIRPSRDEHARARFMTLASLGALLLHVALDEPDIAARPAATMRAWSDSIALPALELYTDGFFTSGEILDGYLAYSSDPPPSDAPPHP</sequence>
<evidence type="ECO:0000313" key="5">
    <source>
        <dbReference type="Proteomes" id="UP000185663"/>
    </source>
</evidence>
<dbReference type="PANTHER" id="PTHR30055">
    <property type="entry name" value="HTH-TYPE TRANSCRIPTIONAL REGULATOR RUTR"/>
    <property type="match status" value="1"/>
</dbReference>